<evidence type="ECO:0000256" key="3">
    <source>
        <dbReference type="ARBA" id="ARBA00023163"/>
    </source>
</evidence>
<dbReference type="InterPro" id="IPR036693">
    <property type="entry name" value="TF_LuxR_autoind-bd_dom_sf"/>
</dbReference>
<keyword evidence="1" id="KW-0805">Transcription regulation</keyword>
<dbReference type="Gene3D" id="3.30.450.80">
    <property type="entry name" value="Transcription factor LuxR-like, autoinducer-binding domain"/>
    <property type="match status" value="1"/>
</dbReference>
<keyword evidence="6" id="KW-1185">Reference proteome</keyword>
<evidence type="ECO:0000259" key="4">
    <source>
        <dbReference type="Pfam" id="PF03472"/>
    </source>
</evidence>
<evidence type="ECO:0000313" key="6">
    <source>
        <dbReference type="Proteomes" id="UP000027432"/>
    </source>
</evidence>
<dbReference type="SUPFAM" id="SSF75516">
    <property type="entry name" value="Pheromone-binding domain of LuxR-like quorum-sensing transcription factors"/>
    <property type="match status" value="1"/>
</dbReference>
<dbReference type="STRING" id="1353537.TP2_17025"/>
<organism evidence="5 6">
    <name type="scientific">Thioclava pacifica DSM 10166</name>
    <dbReference type="NCBI Taxonomy" id="1353537"/>
    <lineage>
        <taxon>Bacteria</taxon>
        <taxon>Pseudomonadati</taxon>
        <taxon>Pseudomonadota</taxon>
        <taxon>Alphaproteobacteria</taxon>
        <taxon>Rhodobacterales</taxon>
        <taxon>Paracoccaceae</taxon>
        <taxon>Thioclava</taxon>
    </lineage>
</organism>
<evidence type="ECO:0000313" key="5">
    <source>
        <dbReference type="EMBL" id="KEO54951.1"/>
    </source>
</evidence>
<dbReference type="InterPro" id="IPR005143">
    <property type="entry name" value="TF_LuxR_autoind-bd_dom"/>
</dbReference>
<sequence length="115" mass="13005">MTQVTDWTFALGLHIRFANPTLRYVTYPREWVDFYTEKELVFVDPAVRWAIANQGVCDWADLSDNDESDVFGAAARFGLRFGKVVAIGELDRSLGFFSHASRPITDEEIAQGQTV</sequence>
<dbReference type="AlphaFoldDB" id="A0A074JBD2"/>
<accession>A0A074JBD2</accession>
<evidence type="ECO:0000256" key="1">
    <source>
        <dbReference type="ARBA" id="ARBA00023015"/>
    </source>
</evidence>
<dbReference type="Proteomes" id="UP000027432">
    <property type="component" value="Unassembled WGS sequence"/>
</dbReference>
<keyword evidence="2" id="KW-0238">DNA-binding</keyword>
<name>A0A074JBD2_9RHOB</name>
<reference evidence="5 6" key="1">
    <citation type="submission" date="2013-07" db="EMBL/GenBank/DDBJ databases">
        <title>Thioclava pacifica DSM 10166 Genome Sequencing.</title>
        <authorList>
            <person name="Lai Q."/>
            <person name="Shao Z."/>
        </authorList>
    </citation>
    <scope>NUCLEOTIDE SEQUENCE [LARGE SCALE GENOMIC DNA]</scope>
    <source>
        <strain evidence="5 6">DSM 10166</strain>
    </source>
</reference>
<proteinExistence type="predicted"/>
<dbReference type="EMBL" id="AUND01000006">
    <property type="protein sequence ID" value="KEO54951.1"/>
    <property type="molecule type" value="Genomic_DNA"/>
</dbReference>
<dbReference type="Pfam" id="PF03472">
    <property type="entry name" value="Autoind_bind"/>
    <property type="match status" value="1"/>
</dbReference>
<protein>
    <recommendedName>
        <fullName evidence="4">Transcription factor LuxR-like autoinducer-binding domain-containing protein</fullName>
    </recommendedName>
</protein>
<evidence type="ECO:0000256" key="2">
    <source>
        <dbReference type="ARBA" id="ARBA00023125"/>
    </source>
</evidence>
<comment type="caution">
    <text evidence="5">The sequence shown here is derived from an EMBL/GenBank/DDBJ whole genome shotgun (WGS) entry which is preliminary data.</text>
</comment>
<feature type="domain" description="Transcription factor LuxR-like autoinducer-binding" evidence="4">
    <location>
        <begin position="21"/>
        <end position="103"/>
    </location>
</feature>
<keyword evidence="3" id="KW-0804">Transcription</keyword>
<gene>
    <name evidence="5" type="ORF">TP2_17025</name>
</gene>
<dbReference type="eggNOG" id="COG2197">
    <property type="taxonomic scope" value="Bacteria"/>
</dbReference>
<dbReference type="GO" id="GO:0003677">
    <property type="term" value="F:DNA binding"/>
    <property type="evidence" value="ECO:0007669"/>
    <property type="project" value="UniProtKB-KW"/>
</dbReference>